<evidence type="ECO:0000256" key="5">
    <source>
        <dbReference type="ARBA" id="ARBA00023136"/>
    </source>
</evidence>
<evidence type="ECO:0000256" key="4">
    <source>
        <dbReference type="ARBA" id="ARBA00022989"/>
    </source>
</evidence>
<keyword evidence="5 6" id="KW-0472">Membrane</keyword>
<keyword evidence="3 6" id="KW-0812">Transmembrane</keyword>
<dbReference type="RefSeq" id="WP_206657143.1">
    <property type="nucleotide sequence ID" value="NZ_CP071182.1"/>
</dbReference>
<gene>
    <name evidence="7" type="ORF">JZ786_01770</name>
</gene>
<organism evidence="7 8">
    <name type="scientific">Alicyclobacillus mengziensis</name>
    <dbReference type="NCBI Taxonomy" id="2931921"/>
    <lineage>
        <taxon>Bacteria</taxon>
        <taxon>Bacillati</taxon>
        <taxon>Bacillota</taxon>
        <taxon>Bacilli</taxon>
        <taxon>Bacillales</taxon>
        <taxon>Alicyclobacillaceae</taxon>
        <taxon>Alicyclobacillus</taxon>
    </lineage>
</organism>
<dbReference type="PANTHER" id="PTHR38601">
    <property type="entry name" value="HYDROGENASE-4 COMPONENT E"/>
    <property type="match status" value="1"/>
</dbReference>
<feature type="transmembrane region" description="Helical" evidence="6">
    <location>
        <begin position="47"/>
        <end position="73"/>
    </location>
</feature>
<evidence type="ECO:0000256" key="1">
    <source>
        <dbReference type="ARBA" id="ARBA00004651"/>
    </source>
</evidence>
<name>A0A9X7VZS2_9BACL</name>
<evidence type="ECO:0008006" key="9">
    <source>
        <dbReference type="Google" id="ProtNLM"/>
    </source>
</evidence>
<evidence type="ECO:0000256" key="6">
    <source>
        <dbReference type="SAM" id="Phobius"/>
    </source>
</evidence>
<accession>A0A9X7VZS2</accession>
<dbReference type="GO" id="GO:0005886">
    <property type="term" value="C:plasma membrane"/>
    <property type="evidence" value="ECO:0007669"/>
    <property type="project" value="UniProtKB-SubCell"/>
</dbReference>
<dbReference type="KEGG" id="afx:JZ786_01770"/>
<dbReference type="InterPro" id="IPR038730">
    <property type="entry name" value="HyfE-like"/>
</dbReference>
<protein>
    <recommendedName>
        <fullName evidence="9">Hydrogenase-4 component E</fullName>
    </recommendedName>
</protein>
<evidence type="ECO:0000256" key="2">
    <source>
        <dbReference type="ARBA" id="ARBA00022475"/>
    </source>
</evidence>
<comment type="subcellular location">
    <subcellularLocation>
        <location evidence="1">Cell membrane</location>
        <topology evidence="1">Multi-pass membrane protein</topology>
    </subcellularLocation>
</comment>
<dbReference type="Proteomes" id="UP000663505">
    <property type="component" value="Chromosome"/>
</dbReference>
<proteinExistence type="predicted"/>
<feature type="transmembrane region" description="Helical" evidence="6">
    <location>
        <begin position="143"/>
        <end position="161"/>
    </location>
</feature>
<evidence type="ECO:0000313" key="7">
    <source>
        <dbReference type="EMBL" id="QSO47800.1"/>
    </source>
</evidence>
<evidence type="ECO:0000313" key="8">
    <source>
        <dbReference type="Proteomes" id="UP000663505"/>
    </source>
</evidence>
<dbReference type="AlphaFoldDB" id="A0A9X7VZS2"/>
<dbReference type="EMBL" id="CP071182">
    <property type="protein sequence ID" value="QSO47800.1"/>
    <property type="molecule type" value="Genomic_DNA"/>
</dbReference>
<dbReference type="PANTHER" id="PTHR38601:SF1">
    <property type="entry name" value="HYDROGENASE-4 COMPONENT E"/>
    <property type="match status" value="1"/>
</dbReference>
<sequence>MVFAALSVFLVSVLLLLVRDVRQSVLLLGIEGIALSAMVWMSGPITAVKVVIGFATLLIKAGVIPGAMYRVVLEWPSQYRRDGSLQIWAYVVGVGMVLTVTHIIRLLAPTGIILHSTLFFYGLAAIFLGLLQIISRRHILSQVGSLVAVENAFVILAASVVGNLPMFMEFGMLVDLLVAAIILVWMSRLVHGQFNTTDVTAMRFLRR</sequence>
<keyword evidence="8" id="KW-1185">Reference proteome</keyword>
<feature type="transmembrane region" description="Helical" evidence="6">
    <location>
        <begin position="167"/>
        <end position="186"/>
    </location>
</feature>
<feature type="transmembrane region" description="Helical" evidence="6">
    <location>
        <begin position="85"/>
        <end position="106"/>
    </location>
</feature>
<keyword evidence="4 6" id="KW-1133">Transmembrane helix</keyword>
<reference evidence="7 8" key="1">
    <citation type="submission" date="2021-02" db="EMBL/GenBank/DDBJ databases">
        <title>Alicyclobacillus curvatus sp. nov. and Alicyclobacillus mengziensis sp. nov., two acidophilic bacteria isolated from acid mine drainage.</title>
        <authorList>
            <person name="Huang Y."/>
        </authorList>
    </citation>
    <scope>NUCLEOTIDE SEQUENCE [LARGE SCALE GENOMIC DNA]</scope>
    <source>
        <strain evidence="7 8">S30H14</strain>
    </source>
</reference>
<evidence type="ECO:0000256" key="3">
    <source>
        <dbReference type="ARBA" id="ARBA00022692"/>
    </source>
</evidence>
<keyword evidence="2" id="KW-1003">Cell membrane</keyword>
<feature type="transmembrane region" description="Helical" evidence="6">
    <location>
        <begin position="112"/>
        <end position="131"/>
    </location>
</feature>